<dbReference type="Pfam" id="PF16326">
    <property type="entry name" value="ABC_tran_CTD"/>
    <property type="match status" value="1"/>
</dbReference>
<keyword evidence="6" id="KW-0547">Nucleotide-binding</keyword>
<dbReference type="PANTHER" id="PTHR42855">
    <property type="entry name" value="ABC TRANSPORTER ATP-BINDING SUBUNIT"/>
    <property type="match status" value="1"/>
</dbReference>
<dbReference type="InterPro" id="IPR027417">
    <property type="entry name" value="P-loop_NTPase"/>
</dbReference>
<dbReference type="InterPro" id="IPR051309">
    <property type="entry name" value="ABCF_ATPase"/>
</dbReference>
<keyword evidence="9" id="KW-0810">Translation regulation</keyword>
<dbReference type="GO" id="GO:0000049">
    <property type="term" value="F:tRNA binding"/>
    <property type="evidence" value="ECO:0007669"/>
    <property type="project" value="UniProtKB-KW"/>
</dbReference>
<dbReference type="InterPro" id="IPR003593">
    <property type="entry name" value="AAA+_ATPase"/>
</dbReference>
<keyword evidence="12" id="KW-0175">Coiled coil</keyword>
<dbReference type="Proteomes" id="UP000318815">
    <property type="component" value="Unassembled WGS sequence"/>
</dbReference>
<dbReference type="GO" id="GO:0006417">
    <property type="term" value="P:regulation of translation"/>
    <property type="evidence" value="ECO:0007669"/>
    <property type="project" value="UniProtKB-KW"/>
</dbReference>
<keyword evidence="4" id="KW-0699">rRNA-binding</keyword>
<accession>A0A5C6LUJ8</accession>
<dbReference type="SMART" id="SM00382">
    <property type="entry name" value="AAA"/>
    <property type="match status" value="2"/>
</dbReference>
<evidence type="ECO:0000256" key="11">
    <source>
        <dbReference type="ARBA" id="ARBA00022917"/>
    </source>
</evidence>
<dbReference type="Pfam" id="PF12848">
    <property type="entry name" value="ABC_tran_Xtn"/>
    <property type="match status" value="1"/>
</dbReference>
<protein>
    <submittedName>
        <fullName evidence="15">ABC-F family ATP-binding cassette domain-containing protein</fullName>
    </submittedName>
</protein>
<organism evidence="15 16">
    <name type="scientific">Chitinophaga pinensis</name>
    <dbReference type="NCBI Taxonomy" id="79329"/>
    <lineage>
        <taxon>Bacteria</taxon>
        <taxon>Pseudomonadati</taxon>
        <taxon>Bacteroidota</taxon>
        <taxon>Chitinophagia</taxon>
        <taxon>Chitinophagales</taxon>
        <taxon>Chitinophagaceae</taxon>
        <taxon>Chitinophaga</taxon>
    </lineage>
</organism>
<sequence>MHYVTVEGLTKSYGAGPLFKDISFHIEEGDKIALVALNGAGKSTLLRILCGQESPDAGTVWIHKDVTVVMLEQQSDFDPQKTISANIFSQSNPVLAAIRDYELLTDDQEAEPDLDKLTAAIERMDELNAWHFDSKVKQILGKLNIHHLDQRMGSLSGGQLKRVALAKVLIDIGFEHRHTLLIMDEPTNHLDINMIEWLENYLDQENVTLLLVTHDRYFLDSVCNEIMELDQQQLFIYKGNYENYLEKKAAREESDRASVEKARNTFRKELEWMRKQPKARTTKSKSRIDAFEEVKEKASVRLERQQLELNVKMSRLGGKIIELKKVYKAFGDLKILNGFDYTFKKGERIGVVGKNGVGKSTFLNMLQGIEAPDSGKINTGETVIFGNYDQRGLIIKEDMRVIEFVKNIAENFPLADGTKVSAAQFLQLFLFTPEKQYTYISKLSGGEKRRLHLLSILFRNPNFLILDEPTNDLDLPTLSILEEFLLSYQGCIIIVTHDRYFMDKLVDHLFVFEGAGEVRDFPGNYSQYRDWEKDQNEKEKEESRNETKVAVKPVEEAPQPAPAAKKMSFKEKRELELLEKEIESLETEKKTIDEQMGAGTLPYEQLEPLSRRVGEIIRLLDEKGMRWMELSEMG</sequence>
<evidence type="ECO:0000256" key="9">
    <source>
        <dbReference type="ARBA" id="ARBA00022845"/>
    </source>
</evidence>
<reference evidence="15 16" key="1">
    <citation type="submission" date="2019-08" db="EMBL/GenBank/DDBJ databases">
        <title>Whole genome sequencing of chitin degrading bacteria Chitinophaga pinensis YS16.</title>
        <authorList>
            <person name="Singh R.P."/>
            <person name="Manchanda G."/>
            <person name="Maurya I.K."/>
            <person name="Joshi N.K."/>
            <person name="Srivastava A.K."/>
        </authorList>
    </citation>
    <scope>NUCLEOTIDE SEQUENCE [LARGE SCALE GENOMIC DNA]</scope>
    <source>
        <strain evidence="15 16">YS-16</strain>
    </source>
</reference>
<keyword evidence="8 15" id="KW-0067">ATP-binding</keyword>
<evidence type="ECO:0000313" key="15">
    <source>
        <dbReference type="EMBL" id="TWW00622.1"/>
    </source>
</evidence>
<comment type="similarity">
    <text evidence="1">Belongs to the ABC transporter superfamily. ABCF family. Translational throttle EttA subfamily.</text>
</comment>
<name>A0A5C6LUJ8_9BACT</name>
<evidence type="ECO:0000259" key="14">
    <source>
        <dbReference type="PROSITE" id="PS50893"/>
    </source>
</evidence>
<feature type="compositionally biased region" description="Basic and acidic residues" evidence="13">
    <location>
        <begin position="529"/>
        <end position="555"/>
    </location>
</feature>
<evidence type="ECO:0000256" key="10">
    <source>
        <dbReference type="ARBA" id="ARBA00022884"/>
    </source>
</evidence>
<keyword evidence="10" id="KW-0694">RNA-binding</keyword>
<evidence type="ECO:0000256" key="4">
    <source>
        <dbReference type="ARBA" id="ARBA00022730"/>
    </source>
</evidence>
<dbReference type="GO" id="GO:0019843">
    <property type="term" value="F:rRNA binding"/>
    <property type="evidence" value="ECO:0007669"/>
    <property type="project" value="UniProtKB-KW"/>
</dbReference>
<evidence type="ECO:0000256" key="7">
    <source>
        <dbReference type="ARBA" id="ARBA00022801"/>
    </source>
</evidence>
<keyword evidence="2" id="KW-0963">Cytoplasm</keyword>
<evidence type="ECO:0000256" key="13">
    <source>
        <dbReference type="SAM" id="MobiDB-lite"/>
    </source>
</evidence>
<dbReference type="AlphaFoldDB" id="A0A5C6LUJ8"/>
<keyword evidence="11" id="KW-0648">Protein biosynthesis</keyword>
<dbReference type="InterPro" id="IPR037118">
    <property type="entry name" value="Val-tRNA_synth_C_sf"/>
</dbReference>
<evidence type="ECO:0000256" key="8">
    <source>
        <dbReference type="ARBA" id="ARBA00022840"/>
    </source>
</evidence>
<dbReference type="Gene3D" id="1.10.287.380">
    <property type="entry name" value="Valyl-tRNA synthetase, C-terminal domain"/>
    <property type="match status" value="1"/>
</dbReference>
<evidence type="ECO:0000256" key="1">
    <source>
        <dbReference type="ARBA" id="ARBA00005868"/>
    </source>
</evidence>
<keyword evidence="7" id="KW-0378">Hydrolase</keyword>
<dbReference type="EMBL" id="VOHS01000008">
    <property type="protein sequence ID" value="TWW00622.1"/>
    <property type="molecule type" value="Genomic_DNA"/>
</dbReference>
<dbReference type="InterPro" id="IPR017871">
    <property type="entry name" value="ABC_transporter-like_CS"/>
</dbReference>
<dbReference type="GO" id="GO:0005524">
    <property type="term" value="F:ATP binding"/>
    <property type="evidence" value="ECO:0007669"/>
    <property type="project" value="UniProtKB-KW"/>
</dbReference>
<proteinExistence type="inferred from homology"/>
<dbReference type="InterPro" id="IPR003439">
    <property type="entry name" value="ABC_transporter-like_ATP-bd"/>
</dbReference>
<dbReference type="Gene3D" id="3.40.50.300">
    <property type="entry name" value="P-loop containing nucleotide triphosphate hydrolases"/>
    <property type="match status" value="2"/>
</dbReference>
<dbReference type="PANTHER" id="PTHR42855:SF1">
    <property type="entry name" value="ABC TRANSPORTER DOMAIN-CONTAINING PROTEIN"/>
    <property type="match status" value="1"/>
</dbReference>
<dbReference type="InterPro" id="IPR032524">
    <property type="entry name" value="ABC_tran_C"/>
</dbReference>
<evidence type="ECO:0000313" key="16">
    <source>
        <dbReference type="Proteomes" id="UP000318815"/>
    </source>
</evidence>
<evidence type="ECO:0000256" key="6">
    <source>
        <dbReference type="ARBA" id="ARBA00022741"/>
    </source>
</evidence>
<keyword evidence="3" id="KW-0820">tRNA-binding</keyword>
<evidence type="ECO:0000256" key="3">
    <source>
        <dbReference type="ARBA" id="ARBA00022555"/>
    </source>
</evidence>
<dbReference type="GO" id="GO:0006412">
    <property type="term" value="P:translation"/>
    <property type="evidence" value="ECO:0007669"/>
    <property type="project" value="UniProtKB-KW"/>
</dbReference>
<feature type="compositionally biased region" description="Low complexity" evidence="13">
    <location>
        <begin position="556"/>
        <end position="566"/>
    </location>
</feature>
<evidence type="ECO:0000256" key="12">
    <source>
        <dbReference type="SAM" id="Coils"/>
    </source>
</evidence>
<dbReference type="PROSITE" id="PS50893">
    <property type="entry name" value="ABC_TRANSPORTER_2"/>
    <property type="match status" value="2"/>
</dbReference>
<evidence type="ECO:0000256" key="2">
    <source>
        <dbReference type="ARBA" id="ARBA00022490"/>
    </source>
</evidence>
<gene>
    <name evidence="15" type="ORF">FEF09_11310</name>
</gene>
<dbReference type="SUPFAM" id="SSF52540">
    <property type="entry name" value="P-loop containing nucleoside triphosphate hydrolases"/>
    <property type="match status" value="2"/>
</dbReference>
<feature type="coiled-coil region" evidence="12">
    <location>
        <begin position="568"/>
        <end position="595"/>
    </location>
</feature>
<dbReference type="InterPro" id="IPR032781">
    <property type="entry name" value="ABC_tran_Xtn"/>
</dbReference>
<dbReference type="CDD" id="cd03221">
    <property type="entry name" value="ABCF_EF-3"/>
    <property type="match status" value="2"/>
</dbReference>
<evidence type="ECO:0000256" key="5">
    <source>
        <dbReference type="ARBA" id="ARBA00022737"/>
    </source>
</evidence>
<dbReference type="GO" id="GO:0016887">
    <property type="term" value="F:ATP hydrolysis activity"/>
    <property type="evidence" value="ECO:0007669"/>
    <property type="project" value="InterPro"/>
</dbReference>
<feature type="domain" description="ABC transporter" evidence="14">
    <location>
        <begin position="4"/>
        <end position="256"/>
    </location>
</feature>
<dbReference type="OrthoDB" id="613473at2"/>
<dbReference type="PROSITE" id="PS00211">
    <property type="entry name" value="ABC_TRANSPORTER_1"/>
    <property type="match status" value="1"/>
</dbReference>
<dbReference type="Pfam" id="PF00005">
    <property type="entry name" value="ABC_tran"/>
    <property type="match status" value="2"/>
</dbReference>
<feature type="domain" description="ABC transporter" evidence="14">
    <location>
        <begin position="321"/>
        <end position="539"/>
    </location>
</feature>
<dbReference type="FunFam" id="3.40.50.300:FF:000011">
    <property type="entry name" value="Putative ABC transporter ATP-binding component"/>
    <property type="match status" value="1"/>
</dbReference>
<keyword evidence="5" id="KW-0677">Repeat</keyword>
<keyword evidence="16" id="KW-1185">Reference proteome</keyword>
<dbReference type="RefSeq" id="WP_146305207.1">
    <property type="nucleotide sequence ID" value="NZ_VOHS01000008.1"/>
</dbReference>
<feature type="region of interest" description="Disordered" evidence="13">
    <location>
        <begin position="529"/>
        <end position="566"/>
    </location>
</feature>
<dbReference type="GO" id="GO:0003677">
    <property type="term" value="F:DNA binding"/>
    <property type="evidence" value="ECO:0007669"/>
    <property type="project" value="InterPro"/>
</dbReference>
<dbReference type="FunFam" id="3.40.50.300:FF:000183">
    <property type="entry name" value="ABC transporter ATP-binding protein yjjK"/>
    <property type="match status" value="1"/>
</dbReference>
<comment type="caution">
    <text evidence="15">The sequence shown here is derived from an EMBL/GenBank/DDBJ whole genome shotgun (WGS) entry which is preliminary data.</text>
</comment>